<dbReference type="EMBL" id="UINC01030869">
    <property type="protein sequence ID" value="SVB15965.1"/>
    <property type="molecule type" value="Genomic_DNA"/>
</dbReference>
<dbReference type="InterPro" id="IPR036942">
    <property type="entry name" value="Beta-barrel_TonB_sf"/>
</dbReference>
<gene>
    <name evidence="11" type="ORF">METZ01_LOCUS168819</name>
</gene>
<evidence type="ECO:0000256" key="9">
    <source>
        <dbReference type="ARBA" id="ARBA00023237"/>
    </source>
</evidence>
<feature type="domain" description="TonB-dependent receptor-like beta-barrel" evidence="10">
    <location>
        <begin position="92"/>
        <end position="599"/>
    </location>
</feature>
<dbReference type="PANTHER" id="PTHR32552">
    <property type="entry name" value="FERRICHROME IRON RECEPTOR-RELATED"/>
    <property type="match status" value="1"/>
</dbReference>
<dbReference type="SUPFAM" id="SSF56935">
    <property type="entry name" value="Porins"/>
    <property type="match status" value="1"/>
</dbReference>
<dbReference type="Pfam" id="PF00593">
    <property type="entry name" value="TonB_dep_Rec_b-barrel"/>
    <property type="match status" value="1"/>
</dbReference>
<keyword evidence="3" id="KW-0410">Iron transport</keyword>
<feature type="non-terminal residue" evidence="11">
    <location>
        <position position="1"/>
    </location>
</feature>
<dbReference type="Gene3D" id="2.40.170.20">
    <property type="entry name" value="TonB-dependent receptor, beta-barrel domain"/>
    <property type="match status" value="1"/>
</dbReference>
<keyword evidence="5" id="KW-0408">Iron</keyword>
<name>A0A382BQ98_9ZZZZ</name>
<evidence type="ECO:0000256" key="2">
    <source>
        <dbReference type="ARBA" id="ARBA00022448"/>
    </source>
</evidence>
<dbReference type="InterPro" id="IPR000531">
    <property type="entry name" value="Beta-barrel_TonB"/>
</dbReference>
<evidence type="ECO:0000256" key="4">
    <source>
        <dbReference type="ARBA" id="ARBA00022692"/>
    </source>
</evidence>
<evidence type="ECO:0000256" key="3">
    <source>
        <dbReference type="ARBA" id="ARBA00022496"/>
    </source>
</evidence>
<sequence length="638" mass="72070">PDPSGFEANVDVTMKASAVNPRNEDSFSVSAMVNVPVSDNFAIRVVGFTAEDGGYIDNIEGVSARFGLNKNTDWDPSAVHEDVNSFKSDGGRIFGRWETDGGYIQAGISAQNNQADGYNYFDPTIGDLQKISFFEEPRSDDWTQLSLTVEHDLGWAKLISATSYFDRDIHYVNDRSVYANYFGTFCYYYNGYPAGWSKYCFQPVGVAYWYNDAIGHQTLDQWNSSKTQEFRLSNQTDDMDWVVGLFYQEREEGWDFHTMTEGYGDSVGFQNRLNYITYYIPDRLPVAPTDVWWSSYDRTTWETMAVFGEVNYRFDEDWELTVGGRYFDREADKAYWVENPGGALTADGILPKNKRDNPSNSDFVPKVSIKYKLNEDSLVYALYSEGYRPGGVNRGRSSAPIYPDSYEADFLTNYEFGYKATLLDGRFRLNLTYFTMDWEDYQIELVDPSNLPCGSAEAYPAPQCGQPWQKVVANLGDAGSDGLVMEVLALANDSTEVGFNAQWVTAETSSPLADGSAPSGSRLPQVPEFKGNLWIEKSIPIGFMGADESFIRASVAYTGDSVSAVQPGYSFLQKSYTIADVKYGIIGDDWEAAIFISNLTDERAEIAVNDWYFDYFFGRGRQYTNRPREIGIRFTKSW</sequence>
<keyword evidence="7" id="KW-0798">TonB box</keyword>
<dbReference type="AlphaFoldDB" id="A0A382BQ98"/>
<evidence type="ECO:0000256" key="7">
    <source>
        <dbReference type="ARBA" id="ARBA00023077"/>
    </source>
</evidence>
<keyword evidence="8" id="KW-0472">Membrane</keyword>
<keyword evidence="2" id="KW-0813">Transport</keyword>
<organism evidence="11">
    <name type="scientific">marine metagenome</name>
    <dbReference type="NCBI Taxonomy" id="408172"/>
    <lineage>
        <taxon>unclassified sequences</taxon>
        <taxon>metagenomes</taxon>
        <taxon>ecological metagenomes</taxon>
    </lineage>
</organism>
<evidence type="ECO:0000259" key="10">
    <source>
        <dbReference type="Pfam" id="PF00593"/>
    </source>
</evidence>
<protein>
    <recommendedName>
        <fullName evidence="10">TonB-dependent receptor-like beta-barrel domain-containing protein</fullName>
    </recommendedName>
</protein>
<keyword evidence="4" id="KW-0812">Transmembrane</keyword>
<keyword evidence="9" id="KW-0998">Cell outer membrane</keyword>
<dbReference type="GO" id="GO:0009279">
    <property type="term" value="C:cell outer membrane"/>
    <property type="evidence" value="ECO:0007669"/>
    <property type="project" value="UniProtKB-SubCell"/>
</dbReference>
<comment type="subcellular location">
    <subcellularLocation>
        <location evidence="1">Cell outer membrane</location>
        <topology evidence="1">Multi-pass membrane protein</topology>
    </subcellularLocation>
</comment>
<keyword evidence="6" id="KW-0406">Ion transport</keyword>
<dbReference type="GO" id="GO:0006826">
    <property type="term" value="P:iron ion transport"/>
    <property type="evidence" value="ECO:0007669"/>
    <property type="project" value="UniProtKB-KW"/>
</dbReference>
<evidence type="ECO:0000256" key="6">
    <source>
        <dbReference type="ARBA" id="ARBA00023065"/>
    </source>
</evidence>
<accession>A0A382BQ98</accession>
<dbReference type="PANTHER" id="PTHR32552:SF81">
    <property type="entry name" value="TONB-DEPENDENT OUTER MEMBRANE RECEPTOR"/>
    <property type="match status" value="1"/>
</dbReference>
<reference evidence="11" key="1">
    <citation type="submission" date="2018-05" db="EMBL/GenBank/DDBJ databases">
        <authorList>
            <person name="Lanie J.A."/>
            <person name="Ng W.-L."/>
            <person name="Kazmierczak K.M."/>
            <person name="Andrzejewski T.M."/>
            <person name="Davidsen T.M."/>
            <person name="Wayne K.J."/>
            <person name="Tettelin H."/>
            <person name="Glass J.I."/>
            <person name="Rusch D."/>
            <person name="Podicherti R."/>
            <person name="Tsui H.-C.T."/>
            <person name="Winkler M.E."/>
        </authorList>
    </citation>
    <scope>NUCLEOTIDE SEQUENCE</scope>
</reference>
<proteinExistence type="predicted"/>
<evidence type="ECO:0000256" key="5">
    <source>
        <dbReference type="ARBA" id="ARBA00023004"/>
    </source>
</evidence>
<dbReference type="InterPro" id="IPR039426">
    <property type="entry name" value="TonB-dep_rcpt-like"/>
</dbReference>
<evidence type="ECO:0000256" key="8">
    <source>
        <dbReference type="ARBA" id="ARBA00023136"/>
    </source>
</evidence>
<evidence type="ECO:0000313" key="11">
    <source>
        <dbReference type="EMBL" id="SVB15965.1"/>
    </source>
</evidence>
<evidence type="ECO:0000256" key="1">
    <source>
        <dbReference type="ARBA" id="ARBA00004571"/>
    </source>
</evidence>